<keyword evidence="22" id="KW-1185">Reference proteome</keyword>
<keyword evidence="14" id="KW-0804">Transcription</keyword>
<dbReference type="SMART" id="SM00551">
    <property type="entry name" value="ZnF_TAZ"/>
    <property type="match status" value="1"/>
</dbReference>
<keyword evidence="12" id="KW-0805">Transcription regulation</keyword>
<keyword evidence="15" id="KW-0539">Nucleus</keyword>
<comment type="caution">
    <text evidence="21">The sequence shown here is derived from an EMBL/GenBank/DDBJ whole genome shotgun (WGS) entry which is preliminary data.</text>
</comment>
<evidence type="ECO:0000313" key="22">
    <source>
        <dbReference type="Proteomes" id="UP001476798"/>
    </source>
</evidence>
<dbReference type="SMART" id="SM01250">
    <property type="entry name" value="KAT11"/>
    <property type="match status" value="1"/>
</dbReference>
<dbReference type="InterPro" id="IPR009110">
    <property type="entry name" value="Nuc_rcpt_coact"/>
</dbReference>
<organism evidence="21 22">
    <name type="scientific">Goodea atripinnis</name>
    <dbReference type="NCBI Taxonomy" id="208336"/>
    <lineage>
        <taxon>Eukaryota</taxon>
        <taxon>Metazoa</taxon>
        <taxon>Chordata</taxon>
        <taxon>Craniata</taxon>
        <taxon>Vertebrata</taxon>
        <taxon>Euteleostomi</taxon>
        <taxon>Actinopterygii</taxon>
        <taxon>Neopterygii</taxon>
        <taxon>Teleostei</taxon>
        <taxon>Neoteleostei</taxon>
        <taxon>Acanthomorphata</taxon>
        <taxon>Ovalentaria</taxon>
        <taxon>Atherinomorphae</taxon>
        <taxon>Cyprinodontiformes</taxon>
        <taxon>Goodeidae</taxon>
        <taxon>Goodea</taxon>
    </lineage>
</organism>
<comment type="catalytic activity">
    <reaction evidence="16">
        <text>(S)-lactoyl-CoA + L-lysyl-[protein] = N(6)-[(S)-lactoyl]-L-lysyl-[protein] + CoA + H(+)</text>
        <dbReference type="Rhea" id="RHEA:61996"/>
        <dbReference type="Rhea" id="RHEA-COMP:9752"/>
        <dbReference type="Rhea" id="RHEA-COMP:19466"/>
        <dbReference type="ChEBI" id="CHEBI:15378"/>
        <dbReference type="ChEBI" id="CHEBI:29969"/>
        <dbReference type="ChEBI" id="CHEBI:57287"/>
        <dbReference type="ChEBI" id="CHEBI:231527"/>
        <dbReference type="ChEBI" id="CHEBI:231528"/>
    </reaction>
    <physiologicalReaction direction="left-to-right" evidence="16">
        <dbReference type="Rhea" id="RHEA:61997"/>
    </physiologicalReaction>
</comment>
<feature type="compositionally biased region" description="Polar residues" evidence="18">
    <location>
        <begin position="765"/>
        <end position="785"/>
    </location>
</feature>
<evidence type="ECO:0000256" key="16">
    <source>
        <dbReference type="ARBA" id="ARBA00047411"/>
    </source>
</evidence>
<feature type="region of interest" description="Disordered" evidence="18">
    <location>
        <begin position="306"/>
        <end position="400"/>
    </location>
</feature>
<evidence type="ECO:0000256" key="7">
    <source>
        <dbReference type="ARBA" id="ARBA00022737"/>
    </source>
</evidence>
<keyword evidence="7" id="KW-0677">Repeat</keyword>
<feature type="zinc finger region" description="TAZ-type" evidence="17">
    <location>
        <begin position="197"/>
        <end position="278"/>
    </location>
</feature>
<evidence type="ECO:0000256" key="1">
    <source>
        <dbReference type="ARBA" id="ARBA00004123"/>
    </source>
</evidence>
<dbReference type="PANTHER" id="PTHR13808:SF34">
    <property type="entry name" value="CREB-BINDING PROTEIN"/>
    <property type="match status" value="1"/>
</dbReference>
<dbReference type="Pfam" id="PF08214">
    <property type="entry name" value="HAT_KAT11"/>
    <property type="match status" value="1"/>
</dbReference>
<evidence type="ECO:0000259" key="20">
    <source>
        <dbReference type="PROSITE" id="PS51727"/>
    </source>
</evidence>
<feature type="compositionally biased region" description="Low complexity" evidence="18">
    <location>
        <begin position="657"/>
        <end position="670"/>
    </location>
</feature>
<dbReference type="InterPro" id="IPR014744">
    <property type="entry name" value="Nuc_rcpt_coact_CREBbp"/>
</dbReference>
<keyword evidence="9 17" id="KW-0862">Zinc</keyword>
<evidence type="ECO:0000256" key="12">
    <source>
        <dbReference type="ARBA" id="ARBA00023015"/>
    </source>
</evidence>
<feature type="compositionally biased region" description="Low complexity" evidence="18">
    <location>
        <begin position="318"/>
        <end position="348"/>
    </location>
</feature>
<dbReference type="SUPFAM" id="SSF57933">
    <property type="entry name" value="TAZ domain"/>
    <property type="match status" value="1"/>
</dbReference>
<feature type="compositionally biased region" description="Low complexity" evidence="18">
    <location>
        <begin position="583"/>
        <end position="606"/>
    </location>
</feature>
<keyword evidence="10" id="KW-0832">Ubl conjugation</keyword>
<accession>A0ABV0PM43</accession>
<sequence>GHIWACPPSEGDDYIFHCHPPEQKIPKPKRLQEWYRKMLDKAFAERILHDYKATEDRLTSANELPYFEGDFWPNVLEESIKELEQEEEERKKEETTAATETPEVFFVIHLHSGPMANTLPPIVDPDPLISCDLMDGRDAFLTLARDKHWEFSSLRRCKWSTMCMLVELHNQGQDRFVYTCNECKHHVETRWHCTVCEESRRLSIQRCIQSLVHACQCRNANCSLPSCQKMKRVVQHTKGCKRKTNGGCPVCKQLIALCCYHAKHCQENKCPVPFCLNIKHKLRQQQLQHRLQQAQLMRRRMATMQGRTMPLPSPPASAAPSTPTSHAQPSTPQTPQQPLSNQPQTPNSAGVMSPTFPSAPRPGPPQANVSQGKTGPQASPLHQQQSPLSQPPQQRQQQAPLAAIKMAHHIEMMAQAQQNQQNYRVNMNGLPMNPQQPQQRMAGPMPQTMQMVQGPRGPQVMQPAPGQWPAAAGPMPAGQNPQPGVVPNQTPQQAMTIQRAMLAPRQQNPQGQRMLIPQQPGTQPQTPQRTGTIPPNALQDLLRTLKSPSSPQQQQQVLNILKSNPQLMAAFIKQRTAKYHANQPQQQQAGQQQQQQQQPSMPTMQTMAMPGVPVQRAAMPPQQAPVQGMAQLGQGQLMNAAHSANPQIQELYRRQLLRQQQQQQQPQQQQAVMPQGHLGQFPAQPQGTPPMYSHLRMQQQQQQIAMQAGAGPAGVTMGQLPPMAQMAQPGMGMDSAQNLLHQRLLQQQQQAQLPQQQQAVLKQQMGSPAHQSPMSPQTHLLTGQAQGAAHLPNQPGLANALSNQVRSPAPVQINRNPPPNTRPCHTRVPPTRYRVAHCSRWTRDTWERQSKAQCYRSLTPPTEER</sequence>
<evidence type="ECO:0000256" key="6">
    <source>
        <dbReference type="ARBA" id="ARBA00022723"/>
    </source>
</evidence>
<dbReference type="Pfam" id="PF00569">
    <property type="entry name" value="ZZ"/>
    <property type="match status" value="1"/>
</dbReference>
<reference evidence="21 22" key="1">
    <citation type="submission" date="2021-06" db="EMBL/GenBank/DDBJ databases">
        <authorList>
            <person name="Palmer J.M."/>
        </authorList>
    </citation>
    <scope>NUCLEOTIDE SEQUENCE [LARGE SCALE GENOMIC DNA]</scope>
    <source>
        <strain evidence="21 22">GA_2019</strain>
        <tissue evidence="21">Muscle</tissue>
    </source>
</reference>
<dbReference type="InterPro" id="IPR037073">
    <property type="entry name" value="Nuc_rcpt_coact_CREBbp_sf"/>
</dbReference>
<feature type="region of interest" description="Disordered" evidence="18">
    <location>
        <begin position="809"/>
        <end position="828"/>
    </location>
</feature>
<evidence type="ECO:0000256" key="3">
    <source>
        <dbReference type="ARBA" id="ARBA00022499"/>
    </source>
</evidence>
<keyword evidence="4" id="KW-0597">Phosphoprotein</keyword>
<dbReference type="InterPro" id="IPR031162">
    <property type="entry name" value="CBP_P300_HAT"/>
</dbReference>
<feature type="region of interest" description="Disordered" evidence="18">
    <location>
        <begin position="657"/>
        <end position="684"/>
    </location>
</feature>
<keyword evidence="13" id="KW-0090">Biological rhythms</keyword>
<evidence type="ECO:0000256" key="8">
    <source>
        <dbReference type="ARBA" id="ARBA00022771"/>
    </source>
</evidence>
<dbReference type="Pfam" id="PF09030">
    <property type="entry name" value="Creb_binding"/>
    <property type="match status" value="1"/>
</dbReference>
<dbReference type="Proteomes" id="UP001476798">
    <property type="component" value="Unassembled WGS sequence"/>
</dbReference>
<gene>
    <name evidence="21" type="ORF">GOODEAATRI_007212</name>
</gene>
<evidence type="ECO:0000256" key="18">
    <source>
        <dbReference type="SAM" id="MobiDB-lite"/>
    </source>
</evidence>
<feature type="compositionally biased region" description="Low complexity" evidence="18">
    <location>
        <begin position="516"/>
        <end position="535"/>
    </location>
</feature>
<keyword evidence="6 17" id="KW-0479">Metal-binding</keyword>
<dbReference type="EC" id="2.3.1.48" evidence="2"/>
<evidence type="ECO:0000256" key="4">
    <source>
        <dbReference type="ARBA" id="ARBA00022553"/>
    </source>
</evidence>
<feature type="domain" description="CBP/p300-type HAT" evidence="20">
    <location>
        <begin position="1"/>
        <end position="173"/>
    </location>
</feature>
<dbReference type="InterPro" id="IPR000197">
    <property type="entry name" value="Znf_TAZ"/>
</dbReference>
<keyword evidence="3" id="KW-1017">Isopeptide bond</keyword>
<dbReference type="InterPro" id="IPR013178">
    <property type="entry name" value="Histone_AcTrfase_Rtt109/CBP"/>
</dbReference>
<evidence type="ECO:0000256" key="5">
    <source>
        <dbReference type="ARBA" id="ARBA00022679"/>
    </source>
</evidence>
<evidence type="ECO:0000256" key="10">
    <source>
        <dbReference type="ARBA" id="ARBA00022843"/>
    </source>
</evidence>
<name>A0ABV0PM43_9TELE</name>
<evidence type="ECO:0000256" key="9">
    <source>
        <dbReference type="ARBA" id="ARBA00022833"/>
    </source>
</evidence>
<feature type="domain" description="TAZ-type" evidence="19">
    <location>
        <begin position="197"/>
        <end position="278"/>
    </location>
</feature>
<comment type="subcellular location">
    <subcellularLocation>
        <location evidence="1">Nucleus</location>
    </subcellularLocation>
</comment>
<evidence type="ECO:0000256" key="14">
    <source>
        <dbReference type="ARBA" id="ARBA00023163"/>
    </source>
</evidence>
<feature type="compositionally biased region" description="Low complexity" evidence="18">
    <location>
        <begin position="376"/>
        <end position="400"/>
    </location>
</feature>
<dbReference type="InterPro" id="IPR035898">
    <property type="entry name" value="TAZ_dom_sf"/>
</dbReference>
<feature type="region of interest" description="Disordered" evidence="18">
    <location>
        <begin position="504"/>
        <end position="535"/>
    </location>
</feature>
<protein>
    <recommendedName>
        <fullName evidence="2">histone acetyltransferase</fullName>
        <ecNumber evidence="2">2.3.1.48</ecNumber>
    </recommendedName>
</protein>
<evidence type="ECO:0000256" key="15">
    <source>
        <dbReference type="ARBA" id="ARBA00023242"/>
    </source>
</evidence>
<dbReference type="PROSITE" id="PS50134">
    <property type="entry name" value="ZF_TAZ"/>
    <property type="match status" value="1"/>
</dbReference>
<evidence type="ECO:0000256" key="17">
    <source>
        <dbReference type="PROSITE-ProRule" id="PRU00203"/>
    </source>
</evidence>
<keyword evidence="11" id="KW-0007">Acetylation</keyword>
<feature type="region of interest" description="Disordered" evidence="18">
    <location>
        <begin position="746"/>
        <end position="800"/>
    </location>
</feature>
<evidence type="ECO:0000256" key="2">
    <source>
        <dbReference type="ARBA" id="ARBA00013184"/>
    </source>
</evidence>
<dbReference type="Pfam" id="PF02135">
    <property type="entry name" value="zf-TAZ"/>
    <property type="match status" value="1"/>
</dbReference>
<dbReference type="InterPro" id="IPR000433">
    <property type="entry name" value="Znf_ZZ"/>
</dbReference>
<dbReference type="PANTHER" id="PTHR13808">
    <property type="entry name" value="CBP/P300-RELATED"/>
    <property type="match status" value="1"/>
</dbReference>
<evidence type="ECO:0000256" key="13">
    <source>
        <dbReference type="ARBA" id="ARBA00023108"/>
    </source>
</evidence>
<evidence type="ECO:0000256" key="11">
    <source>
        <dbReference type="ARBA" id="ARBA00022990"/>
    </source>
</evidence>
<feature type="compositionally biased region" description="Low complexity" evidence="18">
    <location>
        <begin position="746"/>
        <end position="764"/>
    </location>
</feature>
<proteinExistence type="predicted"/>
<keyword evidence="8 17" id="KW-0863">Zinc-finger</keyword>
<evidence type="ECO:0000259" key="19">
    <source>
        <dbReference type="PROSITE" id="PS50134"/>
    </source>
</evidence>
<keyword evidence="5" id="KW-0808">Transferase</keyword>
<evidence type="ECO:0000313" key="21">
    <source>
        <dbReference type="EMBL" id="MEQ2184372.1"/>
    </source>
</evidence>
<dbReference type="Gene3D" id="1.10.1630.10">
    <property type="entry name" value="Nuclear receptor coactivator, CREB-bp-like, interlocking domain"/>
    <property type="match status" value="1"/>
</dbReference>
<feature type="non-terminal residue" evidence="21">
    <location>
        <position position="1"/>
    </location>
</feature>
<feature type="region of interest" description="Disordered" evidence="18">
    <location>
        <begin position="577"/>
        <end position="606"/>
    </location>
</feature>
<dbReference type="SUPFAM" id="SSF69125">
    <property type="entry name" value="Nuclear receptor coactivator interlocking domain"/>
    <property type="match status" value="1"/>
</dbReference>
<dbReference type="PROSITE" id="PS51727">
    <property type="entry name" value="CBP_P300_HAT"/>
    <property type="match status" value="1"/>
</dbReference>
<dbReference type="EMBL" id="JAHRIO010080322">
    <property type="protein sequence ID" value="MEQ2184372.1"/>
    <property type="molecule type" value="Genomic_DNA"/>
</dbReference>
<dbReference type="Gene3D" id="1.20.1020.10">
    <property type="entry name" value="TAZ domain"/>
    <property type="match status" value="1"/>
</dbReference>
<dbReference type="CDD" id="cd20910">
    <property type="entry name" value="NCBD_CREBBP-p300_like"/>
    <property type="match status" value="1"/>
</dbReference>